<gene>
    <name evidence="2" type="ORF">EXIGLDRAFT_754159</name>
</gene>
<dbReference type="Proteomes" id="UP000077266">
    <property type="component" value="Unassembled WGS sequence"/>
</dbReference>
<feature type="region of interest" description="Disordered" evidence="1">
    <location>
        <begin position="120"/>
        <end position="155"/>
    </location>
</feature>
<feature type="region of interest" description="Disordered" evidence="1">
    <location>
        <begin position="1"/>
        <end position="36"/>
    </location>
</feature>
<feature type="compositionally biased region" description="Low complexity" evidence="1">
    <location>
        <begin position="1"/>
        <end position="10"/>
    </location>
</feature>
<dbReference type="InParanoid" id="A0A165D6P4"/>
<protein>
    <submittedName>
        <fullName evidence="2">Uncharacterized protein</fullName>
    </submittedName>
</protein>
<sequence>MPAPASSMPSRSPPRKRTQRGRTPTHRPMASRRPARRPVDLVGMHIGRRHPAAYFQLGHHHRFDLLHDLNARVALLCHLAGVHFVVSLALRLCFDGRVERWSFGVGKIPTCTPTRRLFPRPVGTSRHRARFGNARRSSEPHVPPRPTVRLRQERD</sequence>
<dbReference type="AlphaFoldDB" id="A0A165D6P4"/>
<evidence type="ECO:0000313" key="3">
    <source>
        <dbReference type="Proteomes" id="UP000077266"/>
    </source>
</evidence>
<dbReference type="EMBL" id="KV426250">
    <property type="protein sequence ID" value="KZV83893.1"/>
    <property type="molecule type" value="Genomic_DNA"/>
</dbReference>
<name>A0A165D6P4_EXIGL</name>
<feature type="compositionally biased region" description="Basic residues" evidence="1">
    <location>
        <begin position="13"/>
        <end position="36"/>
    </location>
</feature>
<keyword evidence="3" id="KW-1185">Reference proteome</keyword>
<evidence type="ECO:0000256" key="1">
    <source>
        <dbReference type="SAM" id="MobiDB-lite"/>
    </source>
</evidence>
<reference evidence="2 3" key="1">
    <citation type="journal article" date="2016" name="Mol. Biol. Evol.">
        <title>Comparative Genomics of Early-Diverging Mushroom-Forming Fungi Provides Insights into the Origins of Lignocellulose Decay Capabilities.</title>
        <authorList>
            <person name="Nagy L.G."/>
            <person name="Riley R."/>
            <person name="Tritt A."/>
            <person name="Adam C."/>
            <person name="Daum C."/>
            <person name="Floudas D."/>
            <person name="Sun H."/>
            <person name="Yadav J.S."/>
            <person name="Pangilinan J."/>
            <person name="Larsson K.H."/>
            <person name="Matsuura K."/>
            <person name="Barry K."/>
            <person name="Labutti K."/>
            <person name="Kuo R."/>
            <person name="Ohm R.A."/>
            <person name="Bhattacharya S.S."/>
            <person name="Shirouzu T."/>
            <person name="Yoshinaga Y."/>
            <person name="Martin F.M."/>
            <person name="Grigoriev I.V."/>
            <person name="Hibbett D.S."/>
        </authorList>
    </citation>
    <scope>NUCLEOTIDE SEQUENCE [LARGE SCALE GENOMIC DNA]</scope>
    <source>
        <strain evidence="2 3">HHB12029</strain>
    </source>
</reference>
<accession>A0A165D6P4</accession>
<organism evidence="2 3">
    <name type="scientific">Exidia glandulosa HHB12029</name>
    <dbReference type="NCBI Taxonomy" id="1314781"/>
    <lineage>
        <taxon>Eukaryota</taxon>
        <taxon>Fungi</taxon>
        <taxon>Dikarya</taxon>
        <taxon>Basidiomycota</taxon>
        <taxon>Agaricomycotina</taxon>
        <taxon>Agaricomycetes</taxon>
        <taxon>Auriculariales</taxon>
        <taxon>Exidiaceae</taxon>
        <taxon>Exidia</taxon>
    </lineage>
</organism>
<feature type="non-terminal residue" evidence="2">
    <location>
        <position position="155"/>
    </location>
</feature>
<evidence type="ECO:0000313" key="2">
    <source>
        <dbReference type="EMBL" id="KZV83893.1"/>
    </source>
</evidence>
<proteinExistence type="predicted"/>